<comment type="caution">
    <text evidence="1">The sequence shown here is derived from an EMBL/GenBank/DDBJ whole genome shotgun (WGS) entry which is preliminary data.</text>
</comment>
<name>A0ABQ5KNQ7_9EUKA</name>
<organism evidence="1 2">
    <name type="scientific">Aduncisulcus paluster</name>
    <dbReference type="NCBI Taxonomy" id="2918883"/>
    <lineage>
        <taxon>Eukaryota</taxon>
        <taxon>Metamonada</taxon>
        <taxon>Carpediemonas-like organisms</taxon>
        <taxon>Aduncisulcus</taxon>
    </lineage>
</organism>
<protein>
    <submittedName>
        <fullName evidence="1">Uncharacterized protein</fullName>
    </submittedName>
</protein>
<proteinExistence type="predicted"/>
<evidence type="ECO:0000313" key="2">
    <source>
        <dbReference type="Proteomes" id="UP001057375"/>
    </source>
</evidence>
<accession>A0ABQ5KNQ7</accession>
<sequence>MAGILDPLADLFLLSQHKISKLVKTTQSSTAAQKKKIFEENRKKLLEIYTKNESRRSYHRDRKRVVMATVLLSQIMCTDIDGKHVFVDIHTMNDIFKTFIPHIVKAEIDIGVELTEWLYCICWSYSFVNKKNMTSLFELIAPSLRTIMAYGVKVTLEVQSVTYVLATCEQIVKSASSKIRDEILTVIRAHILVWLKKYDFHTVMISGMIILSNLTCHTH</sequence>
<reference evidence="1" key="1">
    <citation type="submission" date="2022-03" db="EMBL/GenBank/DDBJ databases">
        <title>Draft genome sequence of Aduncisulcus paluster, a free-living microaerophilic Fornicata.</title>
        <authorList>
            <person name="Yuyama I."/>
            <person name="Kume K."/>
            <person name="Tamura T."/>
            <person name="Inagaki Y."/>
            <person name="Hashimoto T."/>
        </authorList>
    </citation>
    <scope>NUCLEOTIDE SEQUENCE</scope>
    <source>
        <strain evidence="1">NY0171</strain>
    </source>
</reference>
<dbReference type="Proteomes" id="UP001057375">
    <property type="component" value="Unassembled WGS sequence"/>
</dbReference>
<evidence type="ECO:0000313" key="1">
    <source>
        <dbReference type="EMBL" id="GKT33571.1"/>
    </source>
</evidence>
<keyword evidence="2" id="KW-1185">Reference proteome</keyword>
<dbReference type="EMBL" id="BQXS01002994">
    <property type="protein sequence ID" value="GKT33571.1"/>
    <property type="molecule type" value="Genomic_DNA"/>
</dbReference>
<gene>
    <name evidence="1" type="ORF">ADUPG1_002537</name>
</gene>